<gene>
    <name evidence="2" type="ORF">NCTC949_00973</name>
    <name evidence="1" type="ORF">UL82_09420</name>
</gene>
<accession>A0A0F6R102</accession>
<evidence type="ECO:0000313" key="2">
    <source>
        <dbReference type="EMBL" id="VEH06146.1"/>
    </source>
</evidence>
<proteinExistence type="predicted"/>
<dbReference type="Proteomes" id="UP000271380">
    <property type="component" value="Chromosome"/>
</dbReference>
<name>A0A0F6R102_9CORY</name>
<dbReference type="HOGENOM" id="CLU_2988984_0_0_11"/>
<keyword evidence="3" id="KW-1185">Reference proteome</keyword>
<dbReference type="KEGG" id="cku:UL82_09420"/>
<dbReference type="EMBL" id="LR134377">
    <property type="protein sequence ID" value="VEH06146.1"/>
    <property type="molecule type" value="Genomic_DNA"/>
</dbReference>
<organism evidence="1 3">
    <name type="scientific">Corynebacterium kutscheri</name>
    <dbReference type="NCBI Taxonomy" id="35755"/>
    <lineage>
        <taxon>Bacteria</taxon>
        <taxon>Bacillati</taxon>
        <taxon>Actinomycetota</taxon>
        <taxon>Actinomycetes</taxon>
        <taxon>Mycobacteriales</taxon>
        <taxon>Corynebacteriaceae</taxon>
        <taxon>Corynebacterium</taxon>
    </lineage>
</organism>
<sequence>MTTPQSPLYLKFGVGVVTGTVFWNAVAAAQDILDGEDLSFTEELLTTTITVAQSSPN</sequence>
<dbReference type="AlphaFoldDB" id="A0A0F6R102"/>
<reference evidence="1 3" key="1">
    <citation type="journal article" date="2015" name="Genome Announc.">
        <title>Complete Genome Sequence of Corynebacterium kutscheri DSM 20755, a Corynebacterial Type Strain with Remarkably Low G+C Content of Chromosomal DNA.</title>
        <authorList>
            <person name="Ruckert C."/>
            <person name="Albersmeier A."/>
            <person name="Winkler A."/>
            <person name="Tauch A."/>
        </authorList>
    </citation>
    <scope>NUCLEOTIDE SEQUENCE [LARGE SCALE GENOMIC DNA]</scope>
    <source>
        <strain evidence="1 3">DSM 20755</strain>
    </source>
</reference>
<dbReference type="Proteomes" id="UP000033457">
    <property type="component" value="Chromosome"/>
</dbReference>
<protein>
    <submittedName>
        <fullName evidence="1">Uncharacterized protein</fullName>
    </submittedName>
</protein>
<evidence type="ECO:0000313" key="4">
    <source>
        <dbReference type="Proteomes" id="UP000271380"/>
    </source>
</evidence>
<evidence type="ECO:0000313" key="1">
    <source>
        <dbReference type="EMBL" id="AKE42022.1"/>
    </source>
</evidence>
<evidence type="ECO:0000313" key="3">
    <source>
        <dbReference type="Proteomes" id="UP000033457"/>
    </source>
</evidence>
<dbReference type="EMBL" id="CP011312">
    <property type="protein sequence ID" value="AKE42022.1"/>
    <property type="molecule type" value="Genomic_DNA"/>
</dbReference>
<dbReference type="RefSeq" id="WP_158407834.1">
    <property type="nucleotide sequence ID" value="NZ_CP011312.1"/>
</dbReference>
<reference evidence="2 4" key="2">
    <citation type="submission" date="2018-12" db="EMBL/GenBank/DDBJ databases">
        <authorList>
            <consortium name="Pathogen Informatics"/>
        </authorList>
    </citation>
    <scope>NUCLEOTIDE SEQUENCE [LARGE SCALE GENOMIC DNA]</scope>
    <source>
        <strain evidence="2 4">NCTC949</strain>
    </source>
</reference>